<feature type="binding site" evidence="6">
    <location>
        <position position="87"/>
    </location>
    <ligand>
        <name>[4Fe-4S] cluster</name>
        <dbReference type="ChEBI" id="CHEBI:49883"/>
        <note>4Fe-4S-S-AdoMet</note>
    </ligand>
</feature>
<feature type="domain" description="Radical SAM core" evidence="7">
    <location>
        <begin position="68"/>
        <end position="287"/>
    </location>
</feature>
<reference evidence="11 12" key="2">
    <citation type="journal article" date="2015" name="MBio">
        <title>Genome-Resolved Metagenomic Analysis Reveals Roles for Candidate Phyla and Other Microbial Community Members in Biogeochemical Transformations in Oil Reservoirs.</title>
        <authorList>
            <person name="Hu P."/>
            <person name="Tom L."/>
            <person name="Singh A."/>
            <person name="Thomas B.C."/>
            <person name="Baker B.J."/>
            <person name="Piceno Y.M."/>
            <person name="Andersen G.L."/>
            <person name="Banfield J.F."/>
        </authorList>
    </citation>
    <scope>NUCLEOTIDE SEQUENCE [LARGE SCALE GENOMIC DNA]</scope>
</reference>
<dbReference type="SFLD" id="SFLDG01101">
    <property type="entry name" value="Uncharacterised_Radical_SAM_Su"/>
    <property type="match status" value="1"/>
</dbReference>
<gene>
    <name evidence="8" type="primary">amrS</name>
    <name evidence="8" type="ORF">DIT26_05595</name>
    <name evidence="9" type="ORF">XD86_0073</name>
    <name evidence="10" type="ORF">XE02_0813</name>
</gene>
<dbReference type="PANTHER" id="PTHR30352">
    <property type="entry name" value="PYRUVATE FORMATE-LYASE-ACTIVATING ENZYME"/>
    <property type="match status" value="1"/>
</dbReference>
<dbReference type="SUPFAM" id="SSF102114">
    <property type="entry name" value="Radical SAM enzymes"/>
    <property type="match status" value="1"/>
</dbReference>
<evidence type="ECO:0000313" key="8">
    <source>
        <dbReference type="EMBL" id="HCO70043.1"/>
    </source>
</evidence>
<sequence length="331" mass="37431">MKPAVYFDEYGEKDELQCLLCPRHCIITPNQVGFCGVRKNVDGMLYSLNYGQLTSIAVDPIEKKPLYHFFPGEKILSVGSWGCNLKCDFCQNWEISKQRPKTVKRVMPQQLIQIALERESQGIAFTYNEPIVSFEFILDTSRAAAKEGIYSVLVTNGVIDEEPMDLLSQSVRAMNIDLKGWNDDFYINEIGTEKKNVLRSIETAKKVGTHLELTTLIIPGKNDSAEEMRGEAKWISELSRDIPLHINRYHPSYKSEIPPTSPESLIMLAEAAKEYLRYVYVGNISLPGLSDTICPHCGNLLIERKGMRSSVVGIDEKGRCNKCQEEIPVIF</sequence>
<keyword evidence="9" id="KW-0670">Pyruvate</keyword>
<evidence type="ECO:0000256" key="1">
    <source>
        <dbReference type="ARBA" id="ARBA00022485"/>
    </source>
</evidence>
<keyword evidence="2 6" id="KW-0949">S-adenosyl-L-methionine</keyword>
<evidence type="ECO:0000313" key="10">
    <source>
        <dbReference type="EMBL" id="KUK89886.1"/>
    </source>
</evidence>
<evidence type="ECO:0000313" key="9">
    <source>
        <dbReference type="EMBL" id="KUK68600.1"/>
    </source>
</evidence>
<reference evidence="8 13" key="3">
    <citation type="journal article" date="2018" name="Nat. Biotechnol.">
        <title>A standardized bacterial taxonomy based on genome phylogeny substantially revises the tree of life.</title>
        <authorList>
            <person name="Parks D.H."/>
            <person name="Chuvochina M."/>
            <person name="Waite D.W."/>
            <person name="Rinke C."/>
            <person name="Skarshewski A."/>
            <person name="Chaumeil P.A."/>
            <person name="Hugenholtz P."/>
        </authorList>
    </citation>
    <scope>NUCLEOTIDE SEQUENCE [LARGE SCALE GENOMIC DNA]</scope>
    <source>
        <strain evidence="8">UBA9905</strain>
    </source>
</reference>
<dbReference type="EMBL" id="DQBS01000133">
    <property type="protein sequence ID" value="HCO70043.1"/>
    <property type="molecule type" value="Genomic_DNA"/>
</dbReference>
<dbReference type="Proteomes" id="UP000054260">
    <property type="component" value="Unassembled WGS sequence"/>
</dbReference>
<dbReference type="InterPro" id="IPR016431">
    <property type="entry name" value="Pyrv-formate_lyase-activ_prd"/>
</dbReference>
<evidence type="ECO:0000313" key="12">
    <source>
        <dbReference type="Proteomes" id="UP000055014"/>
    </source>
</evidence>
<dbReference type="GO" id="GO:0016829">
    <property type="term" value="F:lyase activity"/>
    <property type="evidence" value="ECO:0007669"/>
    <property type="project" value="UniProtKB-KW"/>
</dbReference>
<dbReference type="GO" id="GO:0046872">
    <property type="term" value="F:metal ion binding"/>
    <property type="evidence" value="ECO:0007669"/>
    <property type="project" value="UniProtKB-KW"/>
</dbReference>
<dbReference type="InterPro" id="IPR027596">
    <property type="entry name" value="AmmeMemoSam_rS"/>
</dbReference>
<name>A0A101H1F8_9BACT</name>
<dbReference type="GO" id="GO:0051539">
    <property type="term" value="F:4 iron, 4 sulfur cluster binding"/>
    <property type="evidence" value="ECO:0007669"/>
    <property type="project" value="UniProtKB-KW"/>
</dbReference>
<evidence type="ECO:0000256" key="3">
    <source>
        <dbReference type="ARBA" id="ARBA00022723"/>
    </source>
</evidence>
<dbReference type="InterPro" id="IPR034457">
    <property type="entry name" value="Organic_radical-activating"/>
</dbReference>
<dbReference type="AlphaFoldDB" id="A0A101H1F8"/>
<dbReference type="Proteomes" id="UP000264215">
    <property type="component" value="Unassembled WGS sequence"/>
</dbReference>
<evidence type="ECO:0000256" key="4">
    <source>
        <dbReference type="ARBA" id="ARBA00023004"/>
    </source>
</evidence>
<feature type="binding site" evidence="6">
    <location>
        <position position="90"/>
    </location>
    <ligand>
        <name>[4Fe-4S] cluster</name>
        <dbReference type="ChEBI" id="CHEBI:49883"/>
        <note>4Fe-4S-S-AdoMet</note>
    </ligand>
</feature>
<keyword evidence="4 6" id="KW-0408">Iron</keyword>
<protein>
    <submittedName>
        <fullName evidence="8">AmmeMemoRadiSam system radical SAM enzyme</fullName>
    </submittedName>
    <submittedName>
        <fullName evidence="9">Pyruvate-formate lyase-activating enzyme</fullName>
    </submittedName>
</protein>
<dbReference type="CDD" id="cd01335">
    <property type="entry name" value="Radical_SAM"/>
    <property type="match status" value="1"/>
</dbReference>
<dbReference type="Gene3D" id="3.20.20.70">
    <property type="entry name" value="Aldolase class I"/>
    <property type="match status" value="1"/>
</dbReference>
<accession>A0A101H1F8</accession>
<dbReference type="InterPro" id="IPR058240">
    <property type="entry name" value="rSAM_sf"/>
</dbReference>
<dbReference type="PIRSF" id="PIRSF004869">
    <property type="entry name" value="PflX_prd"/>
    <property type="match status" value="1"/>
</dbReference>
<keyword evidence="1" id="KW-0004">4Fe-4S</keyword>
<keyword evidence="5 6" id="KW-0411">Iron-sulfur</keyword>
<proteinExistence type="predicted"/>
<dbReference type="InterPro" id="IPR013785">
    <property type="entry name" value="Aldolase_TIM"/>
</dbReference>
<dbReference type="NCBIfam" id="TIGR04337">
    <property type="entry name" value="AmmeMemoSam_rS"/>
    <property type="match status" value="1"/>
</dbReference>
<evidence type="ECO:0000313" key="13">
    <source>
        <dbReference type="Proteomes" id="UP000264215"/>
    </source>
</evidence>
<dbReference type="Proteomes" id="UP000055014">
    <property type="component" value="Unassembled WGS sequence"/>
</dbReference>
<evidence type="ECO:0000313" key="11">
    <source>
        <dbReference type="Proteomes" id="UP000054260"/>
    </source>
</evidence>
<dbReference type="PANTHER" id="PTHR30352:SF5">
    <property type="entry name" value="PYRUVATE FORMATE-LYASE 1-ACTIVATING ENZYME"/>
    <property type="match status" value="1"/>
</dbReference>
<keyword evidence="3 6" id="KW-0479">Metal-binding</keyword>
<dbReference type="PATRIC" id="fig|1236046.5.peg.419"/>
<evidence type="ECO:0000256" key="6">
    <source>
        <dbReference type="PIRSR" id="PIRSR004869-50"/>
    </source>
</evidence>
<dbReference type="Pfam" id="PF04055">
    <property type="entry name" value="Radical_SAM"/>
    <property type="match status" value="1"/>
</dbReference>
<dbReference type="InterPro" id="IPR007197">
    <property type="entry name" value="rSAM"/>
</dbReference>
<organism evidence="9 11">
    <name type="scientific">Mesotoga infera</name>
    <dbReference type="NCBI Taxonomy" id="1236046"/>
    <lineage>
        <taxon>Bacteria</taxon>
        <taxon>Thermotogati</taxon>
        <taxon>Thermotogota</taxon>
        <taxon>Thermotogae</taxon>
        <taxon>Kosmotogales</taxon>
        <taxon>Kosmotogaceae</taxon>
        <taxon>Mesotoga</taxon>
    </lineage>
</organism>
<dbReference type="EMBL" id="LGGH01000005">
    <property type="protein sequence ID" value="KUK68600.1"/>
    <property type="molecule type" value="Genomic_DNA"/>
</dbReference>
<dbReference type="EMBL" id="LGGW01000063">
    <property type="protein sequence ID" value="KUK89886.1"/>
    <property type="molecule type" value="Genomic_DNA"/>
</dbReference>
<dbReference type="SFLD" id="SFLDS00029">
    <property type="entry name" value="Radical_SAM"/>
    <property type="match status" value="1"/>
</dbReference>
<evidence type="ECO:0000256" key="2">
    <source>
        <dbReference type="ARBA" id="ARBA00022691"/>
    </source>
</evidence>
<evidence type="ECO:0000259" key="7">
    <source>
        <dbReference type="PROSITE" id="PS51918"/>
    </source>
</evidence>
<evidence type="ECO:0000256" key="5">
    <source>
        <dbReference type="ARBA" id="ARBA00023014"/>
    </source>
</evidence>
<reference evidence="9" key="1">
    <citation type="journal article" date="2015" name="MBio">
        <title>Genome-resolved metagenomic analysis reveals roles for candidate phyla and other microbial community members in biogeochemical transformations in oil reservoirs.</title>
        <authorList>
            <person name="Hu P."/>
            <person name="Tom L."/>
            <person name="Singh A."/>
            <person name="Thomas B.C."/>
            <person name="Baker B.J."/>
            <person name="Piceno Y.M."/>
            <person name="Andersen G.L."/>
            <person name="Banfield J.F."/>
        </authorList>
    </citation>
    <scope>NUCLEOTIDE SEQUENCE [LARGE SCALE GENOMIC DNA]</scope>
    <source>
        <strain evidence="9">46_47</strain>
        <strain evidence="10">46_70</strain>
    </source>
</reference>
<keyword evidence="9" id="KW-0456">Lyase</keyword>
<feature type="binding site" evidence="6">
    <location>
        <position position="83"/>
    </location>
    <ligand>
        <name>[4Fe-4S] cluster</name>
        <dbReference type="ChEBI" id="CHEBI:49883"/>
        <note>4Fe-4S-S-AdoMet</note>
    </ligand>
</feature>
<comment type="cofactor">
    <cofactor evidence="6">
        <name>[4Fe-4S] cluster</name>
        <dbReference type="ChEBI" id="CHEBI:49883"/>
    </cofactor>
    <text evidence="6">Binds 1 [4Fe-4S] cluster. The cluster is coordinated with 3 cysteines and an exchangeable S-adenosyl-L-methionine.</text>
</comment>
<dbReference type="PROSITE" id="PS51918">
    <property type="entry name" value="RADICAL_SAM"/>
    <property type="match status" value="1"/>
</dbReference>
<comment type="caution">
    <text evidence="9">The sequence shown here is derived from an EMBL/GenBank/DDBJ whole genome shotgun (WGS) entry which is preliminary data.</text>
</comment>